<dbReference type="InterPro" id="IPR039425">
    <property type="entry name" value="RNA_pol_sigma-70-like"/>
</dbReference>
<comment type="similarity">
    <text evidence="1">Belongs to the sigma-70 factor family. ECF subfamily.</text>
</comment>
<dbReference type="InterPro" id="IPR013325">
    <property type="entry name" value="RNA_pol_sigma_r2"/>
</dbReference>
<dbReference type="InterPro" id="IPR013249">
    <property type="entry name" value="RNA_pol_sigma70_r4_t2"/>
</dbReference>
<reference evidence="10" key="1">
    <citation type="submission" date="2023-03" db="EMBL/GenBank/DDBJ databases">
        <title>Actinoallomurus iriomotensis NBRC 103681.</title>
        <authorList>
            <person name="Ichikawa N."/>
            <person name="Sato H."/>
            <person name="Tonouchi N."/>
        </authorList>
    </citation>
    <scope>NUCLEOTIDE SEQUENCE</scope>
    <source>
        <strain evidence="10">NBRC 103681</strain>
    </source>
</reference>
<evidence type="ECO:0000256" key="8">
    <source>
        <dbReference type="SAM" id="MobiDB-lite"/>
    </source>
</evidence>
<keyword evidence="5" id="KW-0238">DNA-binding</keyword>
<feature type="region of interest" description="Disordered" evidence="8">
    <location>
        <begin position="152"/>
        <end position="172"/>
    </location>
</feature>
<dbReference type="SUPFAM" id="SSF46894">
    <property type="entry name" value="C-terminal effector domain of the bipartite response regulators"/>
    <property type="match status" value="1"/>
</dbReference>
<dbReference type="InterPro" id="IPR016032">
    <property type="entry name" value="Sig_transdc_resp-reg_C-effctor"/>
</dbReference>
<dbReference type="SMART" id="SM00421">
    <property type="entry name" value="HTH_LUXR"/>
    <property type="match status" value="1"/>
</dbReference>
<evidence type="ECO:0000256" key="7">
    <source>
        <dbReference type="ARBA" id="ARBA00024701"/>
    </source>
</evidence>
<name>A0A9W6VQ02_9ACTN</name>
<dbReference type="Pfam" id="PF08281">
    <property type="entry name" value="Sigma70_r4_2"/>
    <property type="match status" value="1"/>
</dbReference>
<evidence type="ECO:0000256" key="2">
    <source>
        <dbReference type="ARBA" id="ARBA00021245"/>
    </source>
</evidence>
<dbReference type="InterPro" id="IPR000792">
    <property type="entry name" value="Tscrpt_reg_LuxR_C"/>
</dbReference>
<evidence type="ECO:0000256" key="3">
    <source>
        <dbReference type="ARBA" id="ARBA00023015"/>
    </source>
</evidence>
<protein>
    <recommendedName>
        <fullName evidence="2">RNA polymerase sigma factor SigS</fullName>
    </recommendedName>
</protein>
<dbReference type="PANTHER" id="PTHR43133:SF8">
    <property type="entry name" value="RNA POLYMERASE SIGMA FACTOR HI_1459-RELATED"/>
    <property type="match status" value="1"/>
</dbReference>
<organism evidence="10 11">
    <name type="scientific">Actinoallomurus iriomotensis</name>
    <dbReference type="NCBI Taxonomy" id="478107"/>
    <lineage>
        <taxon>Bacteria</taxon>
        <taxon>Bacillati</taxon>
        <taxon>Actinomycetota</taxon>
        <taxon>Actinomycetes</taxon>
        <taxon>Streptosporangiales</taxon>
        <taxon>Thermomonosporaceae</taxon>
        <taxon>Actinoallomurus</taxon>
    </lineage>
</organism>
<dbReference type="Proteomes" id="UP001165135">
    <property type="component" value="Unassembled WGS sequence"/>
</dbReference>
<evidence type="ECO:0000256" key="6">
    <source>
        <dbReference type="ARBA" id="ARBA00023163"/>
    </source>
</evidence>
<dbReference type="GO" id="GO:0016987">
    <property type="term" value="F:sigma factor activity"/>
    <property type="evidence" value="ECO:0007669"/>
    <property type="project" value="UniProtKB-KW"/>
</dbReference>
<feature type="domain" description="HTH luxR-type" evidence="9">
    <location>
        <begin position="107"/>
        <end position="159"/>
    </location>
</feature>
<dbReference type="InterPro" id="IPR007627">
    <property type="entry name" value="RNA_pol_sigma70_r2"/>
</dbReference>
<comment type="caution">
    <text evidence="10">The sequence shown here is derived from an EMBL/GenBank/DDBJ whole genome shotgun (WGS) entry which is preliminary data.</text>
</comment>
<dbReference type="Gene3D" id="1.10.10.10">
    <property type="entry name" value="Winged helix-like DNA-binding domain superfamily/Winged helix DNA-binding domain"/>
    <property type="match status" value="1"/>
</dbReference>
<comment type="function">
    <text evidence="7">Sigma factors are initiation factors that promote the attachment of RNA polymerase to specific initiation sites and are then released. Sigma-S contributes to the protection against external stress, thus playing a role in cellular fitness and survival.</text>
</comment>
<evidence type="ECO:0000256" key="1">
    <source>
        <dbReference type="ARBA" id="ARBA00010641"/>
    </source>
</evidence>
<keyword evidence="3" id="KW-0805">Transcription regulation</keyword>
<accession>A0A9W6VQ02</accession>
<evidence type="ECO:0000256" key="5">
    <source>
        <dbReference type="ARBA" id="ARBA00023125"/>
    </source>
</evidence>
<dbReference type="SUPFAM" id="SSF88946">
    <property type="entry name" value="Sigma2 domain of RNA polymerase sigma factors"/>
    <property type="match status" value="1"/>
</dbReference>
<dbReference type="GO" id="GO:0003677">
    <property type="term" value="F:DNA binding"/>
    <property type="evidence" value="ECO:0007669"/>
    <property type="project" value="UniProtKB-KW"/>
</dbReference>
<dbReference type="AlphaFoldDB" id="A0A9W6VQ02"/>
<keyword evidence="4" id="KW-0731">Sigma factor</keyword>
<dbReference type="Gene3D" id="1.10.1740.10">
    <property type="match status" value="1"/>
</dbReference>
<gene>
    <name evidence="10" type="ORF">Airi01_087950</name>
</gene>
<dbReference type="RefSeq" id="WP_285633592.1">
    <property type="nucleotide sequence ID" value="NZ_BSTJ01000015.1"/>
</dbReference>
<dbReference type="InterPro" id="IPR036388">
    <property type="entry name" value="WH-like_DNA-bd_sf"/>
</dbReference>
<evidence type="ECO:0000256" key="4">
    <source>
        <dbReference type="ARBA" id="ARBA00023082"/>
    </source>
</evidence>
<dbReference type="Pfam" id="PF04542">
    <property type="entry name" value="Sigma70_r2"/>
    <property type="match status" value="1"/>
</dbReference>
<proteinExistence type="inferred from homology"/>
<keyword evidence="6" id="KW-0804">Transcription</keyword>
<feature type="compositionally biased region" description="Basic and acidic residues" evidence="8">
    <location>
        <begin position="159"/>
        <end position="172"/>
    </location>
</feature>
<evidence type="ECO:0000259" key="9">
    <source>
        <dbReference type="SMART" id="SM00421"/>
    </source>
</evidence>
<evidence type="ECO:0000313" key="10">
    <source>
        <dbReference type="EMBL" id="GLY80528.1"/>
    </source>
</evidence>
<dbReference type="EMBL" id="BSTJ01000015">
    <property type="protein sequence ID" value="GLY80528.1"/>
    <property type="molecule type" value="Genomic_DNA"/>
</dbReference>
<dbReference type="GO" id="GO:0006352">
    <property type="term" value="P:DNA-templated transcription initiation"/>
    <property type="evidence" value="ECO:0007669"/>
    <property type="project" value="InterPro"/>
</dbReference>
<dbReference type="PANTHER" id="PTHR43133">
    <property type="entry name" value="RNA POLYMERASE ECF-TYPE SIGMA FACTO"/>
    <property type="match status" value="1"/>
</dbReference>
<sequence length="172" mass="19835">MFTVDLTPRSFDDYFRYDFPRLTGFMVRLGASVQEAEDVAQQAMLDLFRHWADVSAPEAYARIAAKRIYLRSRNNVKREREAIQVNWTQHANHLSFTGDVEYVMGLLTSLPTEQREVMAWTIDGYEPSEIAELTGRTASTVRSHLRHARKKLGQAIAQRNDEPTRKEEDDDG</sequence>
<evidence type="ECO:0000313" key="11">
    <source>
        <dbReference type="Proteomes" id="UP001165135"/>
    </source>
</evidence>